<accession>A0A250XR80</accession>
<feature type="region of interest" description="Disordered" evidence="1">
    <location>
        <begin position="217"/>
        <end position="251"/>
    </location>
</feature>
<feature type="compositionally biased region" description="Low complexity" evidence="1">
    <location>
        <begin position="436"/>
        <end position="451"/>
    </location>
</feature>
<comment type="caution">
    <text evidence="2">The sequence shown here is derived from an EMBL/GenBank/DDBJ whole genome shotgun (WGS) entry which is preliminary data.</text>
</comment>
<feature type="region of interest" description="Disordered" evidence="1">
    <location>
        <begin position="93"/>
        <end position="120"/>
    </location>
</feature>
<feature type="compositionally biased region" description="Polar residues" evidence="1">
    <location>
        <begin position="309"/>
        <end position="318"/>
    </location>
</feature>
<gene>
    <name evidence="2" type="ORF">CEUSTIGMA_g13006.t1</name>
</gene>
<reference evidence="2 3" key="1">
    <citation type="submission" date="2017-08" db="EMBL/GenBank/DDBJ databases">
        <title>Acidophilic green algal genome provides insights into adaptation to an acidic environment.</title>
        <authorList>
            <person name="Hirooka S."/>
            <person name="Hirose Y."/>
            <person name="Kanesaki Y."/>
            <person name="Higuchi S."/>
            <person name="Fujiwara T."/>
            <person name="Onuma R."/>
            <person name="Era A."/>
            <person name="Ohbayashi R."/>
            <person name="Uzuka A."/>
            <person name="Nozaki H."/>
            <person name="Yoshikawa H."/>
            <person name="Miyagishima S.Y."/>
        </authorList>
    </citation>
    <scope>NUCLEOTIDE SEQUENCE [LARGE SCALE GENOMIC DNA]</scope>
    <source>
        <strain evidence="2 3">NIES-2499</strain>
    </source>
</reference>
<sequence length="570" mass="60928">MGLNGMKTEVGPMQQGLERLRSNLRSAQSESMKPALIQQHIPYSNVLTISTSATVTPNNQHLPNLSEECPVDIGYPGEDMNPFAPQDASHVAKSEAQTASQTHLKIRSQQGPTGKSGVSINRNHDMNSQVHMSRASNAVSIKVKPKAKMPSFLKEHAKAIKAANQPQPAGLVSEVLNDGANRMQKATLLQSEECYDSSNPFAEPRHLGTNAMLMRQQRQPKPQREREHATIVGGNGEDKSTSQTTGYNPFAPDIYQEKINRKAADSHIQVSSSGTIIPPRGQIHSLPSKNSRMNMPTKALPSQPAPTRFYQNLPITTQDPPPNSDPDSPPGSALHLPVKPASCLSPGFPESVILAPSAQLPGWISHSTAECTAQQPSDSHLSSRQSISPSLLSPLEPLEPVGILIREVGAGKEMKCSTLTELSFYDVGVKQVDQCSPSQESPPSLLQHSSEGGAGPTTSNHMMQLPQHRSISVPGGASGTGPHILPTRSGGVAGKSQGEAGQKVHKQGVMQLVRPQPSAVDYLHPSIYDSGSPDLALTTRTAPPTSPPKLDDSNPFATSNYLAIKSKLPG</sequence>
<dbReference type="EMBL" id="BEGY01000179">
    <property type="protein sequence ID" value="GAX85591.1"/>
    <property type="molecule type" value="Genomic_DNA"/>
</dbReference>
<feature type="region of interest" description="Disordered" evidence="1">
    <location>
        <begin position="528"/>
        <end position="557"/>
    </location>
</feature>
<name>A0A250XR80_9CHLO</name>
<proteinExistence type="predicted"/>
<dbReference type="Proteomes" id="UP000232323">
    <property type="component" value="Unassembled WGS sequence"/>
</dbReference>
<feature type="region of interest" description="Disordered" evidence="1">
    <location>
        <begin position="370"/>
        <end position="393"/>
    </location>
</feature>
<keyword evidence="3" id="KW-1185">Reference proteome</keyword>
<feature type="region of interest" description="Disordered" evidence="1">
    <location>
        <begin position="265"/>
        <end position="338"/>
    </location>
</feature>
<protein>
    <submittedName>
        <fullName evidence="2">Uncharacterized protein</fullName>
    </submittedName>
</protein>
<feature type="compositionally biased region" description="Low complexity" evidence="1">
    <location>
        <begin position="379"/>
        <end position="393"/>
    </location>
</feature>
<organism evidence="2 3">
    <name type="scientific">Chlamydomonas eustigma</name>
    <dbReference type="NCBI Taxonomy" id="1157962"/>
    <lineage>
        <taxon>Eukaryota</taxon>
        <taxon>Viridiplantae</taxon>
        <taxon>Chlorophyta</taxon>
        <taxon>core chlorophytes</taxon>
        <taxon>Chlorophyceae</taxon>
        <taxon>CS clade</taxon>
        <taxon>Chlamydomonadales</taxon>
        <taxon>Chlamydomonadaceae</taxon>
        <taxon>Chlamydomonas</taxon>
    </lineage>
</organism>
<dbReference type="AlphaFoldDB" id="A0A250XR80"/>
<feature type="region of interest" description="Disordered" evidence="1">
    <location>
        <begin position="434"/>
        <end position="505"/>
    </location>
</feature>
<evidence type="ECO:0000256" key="1">
    <source>
        <dbReference type="SAM" id="MobiDB-lite"/>
    </source>
</evidence>
<feature type="compositionally biased region" description="Polar residues" evidence="1">
    <location>
        <begin position="456"/>
        <end position="470"/>
    </location>
</feature>
<evidence type="ECO:0000313" key="2">
    <source>
        <dbReference type="EMBL" id="GAX85591.1"/>
    </source>
</evidence>
<feature type="compositionally biased region" description="Pro residues" evidence="1">
    <location>
        <begin position="319"/>
        <end position="329"/>
    </location>
</feature>
<feature type="compositionally biased region" description="Polar residues" evidence="1">
    <location>
        <begin position="95"/>
        <end position="120"/>
    </location>
</feature>
<feature type="compositionally biased region" description="Polar residues" evidence="1">
    <location>
        <begin position="285"/>
        <end position="294"/>
    </location>
</feature>
<evidence type="ECO:0000313" key="3">
    <source>
        <dbReference type="Proteomes" id="UP000232323"/>
    </source>
</evidence>